<evidence type="ECO:0000256" key="2">
    <source>
        <dbReference type="ARBA" id="ARBA00022193"/>
    </source>
</evidence>
<dbReference type="AlphaFoldDB" id="A0A4S8MK61"/>
<comment type="similarity">
    <text evidence="1">Belongs to the palC family.</text>
</comment>
<dbReference type="EMBL" id="ML179069">
    <property type="protein sequence ID" value="THV03167.1"/>
    <property type="molecule type" value="Genomic_DNA"/>
</dbReference>
<evidence type="ECO:0000256" key="1">
    <source>
        <dbReference type="ARBA" id="ARBA00010997"/>
    </source>
</evidence>
<dbReference type="PANTHER" id="PTHR40463:SF1">
    <property type="entry name" value="PH-RESPONSE REGULATOR PROTEIN PALC"/>
    <property type="match status" value="1"/>
</dbReference>
<dbReference type="GO" id="GO:0071467">
    <property type="term" value="P:cellular response to pH"/>
    <property type="evidence" value="ECO:0007669"/>
    <property type="project" value="InterPro"/>
</dbReference>
<dbReference type="InterPro" id="IPR037505">
    <property type="entry name" value="pH-resp_palC"/>
</dbReference>
<keyword evidence="6" id="KW-1185">Reference proteome</keyword>
<evidence type="ECO:0000313" key="6">
    <source>
        <dbReference type="Proteomes" id="UP000297245"/>
    </source>
</evidence>
<name>A0A4S8MK61_DENBC</name>
<dbReference type="OrthoDB" id="10266451at2759"/>
<evidence type="ECO:0000313" key="5">
    <source>
        <dbReference type="EMBL" id="THV03167.1"/>
    </source>
</evidence>
<accession>A0A4S8MK61</accession>
<gene>
    <name evidence="5" type="ORF">K435DRAFT_748119</name>
</gene>
<organism evidence="5 6">
    <name type="scientific">Dendrothele bispora (strain CBS 962.96)</name>
    <dbReference type="NCBI Taxonomy" id="1314807"/>
    <lineage>
        <taxon>Eukaryota</taxon>
        <taxon>Fungi</taxon>
        <taxon>Dikarya</taxon>
        <taxon>Basidiomycota</taxon>
        <taxon>Agaricomycotina</taxon>
        <taxon>Agaricomycetes</taxon>
        <taxon>Agaricomycetidae</taxon>
        <taxon>Agaricales</taxon>
        <taxon>Agaricales incertae sedis</taxon>
        <taxon>Dendrothele</taxon>
    </lineage>
</organism>
<dbReference type="Gene3D" id="1.25.40.280">
    <property type="entry name" value="alix/aip1 like domains"/>
    <property type="match status" value="1"/>
</dbReference>
<feature type="region of interest" description="Disordered" evidence="3">
    <location>
        <begin position="436"/>
        <end position="461"/>
    </location>
</feature>
<dbReference type="PANTHER" id="PTHR40463">
    <property type="entry name" value="PH-RESPONSE REGULATOR PROTEIN PALC"/>
    <property type="match status" value="1"/>
</dbReference>
<dbReference type="SMART" id="SM01041">
    <property type="entry name" value="BRO1"/>
    <property type="match status" value="1"/>
</dbReference>
<reference evidence="5 6" key="1">
    <citation type="journal article" date="2019" name="Nat. Ecol. Evol.">
        <title>Megaphylogeny resolves global patterns of mushroom evolution.</title>
        <authorList>
            <person name="Varga T."/>
            <person name="Krizsan K."/>
            <person name="Foldi C."/>
            <person name="Dima B."/>
            <person name="Sanchez-Garcia M."/>
            <person name="Sanchez-Ramirez S."/>
            <person name="Szollosi G.J."/>
            <person name="Szarkandi J.G."/>
            <person name="Papp V."/>
            <person name="Albert L."/>
            <person name="Andreopoulos W."/>
            <person name="Angelini C."/>
            <person name="Antonin V."/>
            <person name="Barry K.W."/>
            <person name="Bougher N.L."/>
            <person name="Buchanan P."/>
            <person name="Buyck B."/>
            <person name="Bense V."/>
            <person name="Catcheside P."/>
            <person name="Chovatia M."/>
            <person name="Cooper J."/>
            <person name="Damon W."/>
            <person name="Desjardin D."/>
            <person name="Finy P."/>
            <person name="Geml J."/>
            <person name="Haridas S."/>
            <person name="Hughes K."/>
            <person name="Justo A."/>
            <person name="Karasinski D."/>
            <person name="Kautmanova I."/>
            <person name="Kiss B."/>
            <person name="Kocsube S."/>
            <person name="Kotiranta H."/>
            <person name="LaButti K.M."/>
            <person name="Lechner B.E."/>
            <person name="Liimatainen K."/>
            <person name="Lipzen A."/>
            <person name="Lukacs Z."/>
            <person name="Mihaltcheva S."/>
            <person name="Morgado L.N."/>
            <person name="Niskanen T."/>
            <person name="Noordeloos M.E."/>
            <person name="Ohm R.A."/>
            <person name="Ortiz-Santana B."/>
            <person name="Ovrebo C."/>
            <person name="Racz N."/>
            <person name="Riley R."/>
            <person name="Savchenko A."/>
            <person name="Shiryaev A."/>
            <person name="Soop K."/>
            <person name="Spirin V."/>
            <person name="Szebenyi C."/>
            <person name="Tomsovsky M."/>
            <person name="Tulloss R.E."/>
            <person name="Uehling J."/>
            <person name="Grigoriev I.V."/>
            <person name="Vagvolgyi C."/>
            <person name="Papp T."/>
            <person name="Martin F.M."/>
            <person name="Miettinen O."/>
            <person name="Hibbett D.S."/>
            <person name="Nagy L.G."/>
        </authorList>
    </citation>
    <scope>NUCLEOTIDE SEQUENCE [LARGE SCALE GENOMIC DNA]</scope>
    <source>
        <strain evidence="5 6">CBS 962.96</strain>
    </source>
</reference>
<sequence length="461" mass="50655">MPCYLYHLPTTAALSFVDLCGSNHSYVRHLAQTTQLRANLRGALKQAKHSDGEKDYLSLVKILDEYIPELRAVMICISQGKIHPEKQPQFSWRVTLSTNVLSTSPRPSYPSFQVEYAYSLLTYAFTLSNFARAIVFSLGDFENDHTISQSDRESKDAQLKHATTHLTRASSVLSYVSETILPEWEYGAKQSGSLSIKKPPDLSREVIAALSKLALADAQSLAIRKHLSKPTFESNFAPGPPLPKSHPAPGLLAKLHIECASLYSSARILAKTPTSSELSSEVSPDLRHYLSDEAALHTALGKKWIAIDAGEKGGVNRAGDAVGFMSWARKDLQELKDGGKSGSMAGIAAGDKEKKERALRKERVARELEITGIWHKHYKKVNDTLHFQPLPAQSDMQSRMPTGILAISPSQYIPPLPSFGPGSLEHACQQAEFISLDSSPNQNDLKPDPGRQSYAGAGDYF</sequence>
<feature type="domain" description="BRO1" evidence="4">
    <location>
        <begin position="2"/>
        <end position="461"/>
    </location>
</feature>
<proteinExistence type="inferred from homology"/>
<dbReference type="Proteomes" id="UP000297245">
    <property type="component" value="Unassembled WGS sequence"/>
</dbReference>
<dbReference type="InterPro" id="IPR038499">
    <property type="entry name" value="BRO1_sf"/>
</dbReference>
<protein>
    <recommendedName>
        <fullName evidence="2">pH-response regulator protein palC</fullName>
    </recommendedName>
</protein>
<dbReference type="GO" id="GO:0005886">
    <property type="term" value="C:plasma membrane"/>
    <property type="evidence" value="ECO:0007669"/>
    <property type="project" value="TreeGrafter"/>
</dbReference>
<dbReference type="PROSITE" id="PS51180">
    <property type="entry name" value="BRO1"/>
    <property type="match status" value="1"/>
</dbReference>
<dbReference type="InterPro" id="IPR004328">
    <property type="entry name" value="BRO1_dom"/>
</dbReference>
<evidence type="ECO:0000256" key="3">
    <source>
        <dbReference type="SAM" id="MobiDB-lite"/>
    </source>
</evidence>
<evidence type="ECO:0000259" key="4">
    <source>
        <dbReference type="PROSITE" id="PS51180"/>
    </source>
</evidence>
<dbReference type="Pfam" id="PF03097">
    <property type="entry name" value="BRO1"/>
    <property type="match status" value="1"/>
</dbReference>